<proteinExistence type="predicted"/>
<dbReference type="EMBL" id="LAZR01000929">
    <property type="protein sequence ID" value="KKN54448.1"/>
    <property type="molecule type" value="Genomic_DNA"/>
</dbReference>
<organism evidence="2">
    <name type="scientific">marine sediment metagenome</name>
    <dbReference type="NCBI Taxonomy" id="412755"/>
    <lineage>
        <taxon>unclassified sequences</taxon>
        <taxon>metagenomes</taxon>
        <taxon>ecological metagenomes</taxon>
    </lineage>
</organism>
<keyword evidence="1" id="KW-0175">Coiled coil</keyword>
<name>A0A0F9ULH5_9ZZZZ</name>
<reference evidence="2" key="1">
    <citation type="journal article" date="2015" name="Nature">
        <title>Complex archaea that bridge the gap between prokaryotes and eukaryotes.</title>
        <authorList>
            <person name="Spang A."/>
            <person name="Saw J.H."/>
            <person name="Jorgensen S.L."/>
            <person name="Zaremba-Niedzwiedzka K."/>
            <person name="Martijn J."/>
            <person name="Lind A.E."/>
            <person name="van Eijk R."/>
            <person name="Schleper C."/>
            <person name="Guy L."/>
            <person name="Ettema T.J."/>
        </authorList>
    </citation>
    <scope>NUCLEOTIDE SEQUENCE</scope>
</reference>
<evidence type="ECO:0000313" key="2">
    <source>
        <dbReference type="EMBL" id="KKN54448.1"/>
    </source>
</evidence>
<comment type="caution">
    <text evidence="2">The sequence shown here is derived from an EMBL/GenBank/DDBJ whole genome shotgun (WGS) entry which is preliminary data.</text>
</comment>
<sequence length="353" mass="39457">MQVPVAVHQVSTSYLQAMIGPSDEDPHSDHVDPQDAIGAIYGKVLDGLAWMSNYDPHPNAVSGLATVRDRAVIHSHFDRDWLPWGNVLGNDAHAEGRLAGEIAEVTRAAKPRRFNDNTATFIANVEPYPQFWTWRGEASASRVHEYVRGFRQARGQELRLWVDARGWQLSEARGIGFRHWMDAIRENDLAYRVLPEVYWTDFRVNPGHALRTAESVLSSYSVPMHLIEPTFPGDATPSEMVSAIQYAHERGMGRPNIWQRLNLRPDTAIAIAELDDPWDPAPSPPPSAYTVPIETARAMLARAGAASASLARIREDREAISERMDATRDQIEDVIATLEQLGEQDLTPAEDIE</sequence>
<protein>
    <submittedName>
        <fullName evidence="2">Uncharacterized protein</fullName>
    </submittedName>
</protein>
<evidence type="ECO:0000256" key="1">
    <source>
        <dbReference type="SAM" id="Coils"/>
    </source>
</evidence>
<gene>
    <name evidence="2" type="ORF">LCGC14_0592460</name>
</gene>
<accession>A0A0F9ULH5</accession>
<dbReference type="AlphaFoldDB" id="A0A0F9ULH5"/>
<feature type="coiled-coil region" evidence="1">
    <location>
        <begin position="310"/>
        <end position="344"/>
    </location>
</feature>